<dbReference type="EMBL" id="CP005974">
    <property type="protein sequence ID" value="AJR09495.1"/>
    <property type="molecule type" value="Genomic_DNA"/>
</dbReference>
<dbReference type="GO" id="GO:0016829">
    <property type="term" value="F:lyase activity"/>
    <property type="evidence" value="ECO:0007669"/>
    <property type="project" value="UniProtKB-KW"/>
</dbReference>
<dbReference type="PANTHER" id="PTHR39210">
    <property type="entry name" value="HEPARIN-SULFATE LYASE"/>
    <property type="match status" value="1"/>
</dbReference>
<dbReference type="PANTHER" id="PTHR39210:SF1">
    <property type="entry name" value="HEPARIN-SULFATE LYASE"/>
    <property type="match status" value="1"/>
</dbReference>
<dbReference type="InterPro" id="IPR000535">
    <property type="entry name" value="MSP_dom"/>
</dbReference>
<evidence type="ECO:0000313" key="7">
    <source>
        <dbReference type="Proteomes" id="UP000032303"/>
    </source>
</evidence>
<dbReference type="Pfam" id="PF07940">
    <property type="entry name" value="Hepar_II_III_C"/>
    <property type="match status" value="1"/>
</dbReference>
<keyword evidence="2" id="KW-0732">Signal</keyword>
<name>A0A0C5X2C3_9GAMM</name>
<dbReference type="PROSITE" id="PS50202">
    <property type="entry name" value="MSP"/>
    <property type="match status" value="1"/>
</dbReference>
<dbReference type="Gene3D" id="2.70.98.70">
    <property type="match status" value="1"/>
</dbReference>
<dbReference type="Gene3D" id="1.50.10.100">
    <property type="entry name" value="Chondroitin AC/alginate lyase"/>
    <property type="match status" value="1"/>
</dbReference>
<organism evidence="6 7">
    <name type="scientific">Photobacterium gaetbulicola Gung47</name>
    <dbReference type="NCBI Taxonomy" id="658445"/>
    <lineage>
        <taxon>Bacteria</taxon>
        <taxon>Pseudomonadati</taxon>
        <taxon>Pseudomonadota</taxon>
        <taxon>Gammaproteobacteria</taxon>
        <taxon>Vibrionales</taxon>
        <taxon>Vibrionaceae</taxon>
        <taxon>Photobacterium</taxon>
    </lineage>
</organism>
<dbReference type="InterPro" id="IPR008929">
    <property type="entry name" value="Chondroitin_lyas"/>
</dbReference>
<feature type="domain" description="MSP" evidence="5">
    <location>
        <begin position="449"/>
        <end position="512"/>
    </location>
</feature>
<evidence type="ECO:0000256" key="1">
    <source>
        <dbReference type="ARBA" id="ARBA00004418"/>
    </source>
</evidence>
<evidence type="ECO:0000256" key="3">
    <source>
        <dbReference type="ARBA" id="ARBA00022764"/>
    </source>
</evidence>
<proteinExistence type="predicted"/>
<dbReference type="AlphaFoldDB" id="A0A0C5X2C3"/>
<reference evidence="6 7" key="1">
    <citation type="submission" date="2013-05" db="EMBL/GenBank/DDBJ databases">
        <title>Complete genome sequence of the lipase-producing bacterium Photobacterium gaetbulicola Gung47.</title>
        <authorList>
            <person name="Kim Y.-O."/>
        </authorList>
    </citation>
    <scope>NUCLEOTIDE SEQUENCE [LARGE SCALE GENOMIC DNA]</scope>
    <source>
        <strain evidence="6 7">Gung47</strain>
    </source>
</reference>
<protein>
    <recommendedName>
        <fullName evidence="5">MSP domain-containing protein</fullName>
    </recommendedName>
</protein>
<keyword evidence="4" id="KW-0456">Lyase</keyword>
<dbReference type="SUPFAM" id="SSF48230">
    <property type="entry name" value="Chondroitin AC/alginate lyase"/>
    <property type="match status" value="1"/>
</dbReference>
<keyword evidence="7" id="KW-1185">Reference proteome</keyword>
<evidence type="ECO:0000313" key="6">
    <source>
        <dbReference type="EMBL" id="AJR09495.1"/>
    </source>
</evidence>
<dbReference type="PATRIC" id="fig|658445.3.peg.4888"/>
<dbReference type="Proteomes" id="UP000032303">
    <property type="component" value="Chromosome 2"/>
</dbReference>
<comment type="subcellular location">
    <subcellularLocation>
        <location evidence="1">Periplasm</location>
    </subcellularLocation>
</comment>
<keyword evidence="3" id="KW-0574">Periplasm</keyword>
<dbReference type="GO" id="GO:0042597">
    <property type="term" value="C:periplasmic space"/>
    <property type="evidence" value="ECO:0007669"/>
    <property type="project" value="UniProtKB-SubCell"/>
</dbReference>
<dbReference type="InterPro" id="IPR012480">
    <property type="entry name" value="Hepar_II_III_C"/>
</dbReference>
<dbReference type="STRING" id="658445.H744_2c2842"/>
<accession>A0A0C5X2C3</accession>
<dbReference type="HOGENOM" id="CLU_531928_0_0_6"/>
<gene>
    <name evidence="6" type="ORF">H744_2c2842</name>
</gene>
<evidence type="ECO:0000259" key="5">
    <source>
        <dbReference type="PROSITE" id="PS50202"/>
    </source>
</evidence>
<evidence type="ECO:0000256" key="2">
    <source>
        <dbReference type="ARBA" id="ARBA00022729"/>
    </source>
</evidence>
<sequence>MRYNGNWKEGVNGNISIVQSQDLVNIIKSCVKLSFPNFTNSLSYQDIPFKKIKISNDTDLRLLWENERFDEFPSMAMNSSSDSKIKDHLNDWMSKNKPLHGINYISVMECSIRCLNLYVSLIVLKSRGNLSSQLEYQSYLFFKLNFDLIKSQLSLYSSRGNHTLFEYAGLYVCSKALCKSDCSFYANKFSEEFNWQVLPDGSGVEQSTAYHFFNIQLYYLMSFISNDISLSNSNFVRAAEFMSYFVVENKILRIGDSDSSKFSYIYDTFTDYLASMPDFSKLKHFKNSGLISMPLCNGGRLVFKYGRLGLPPLYGHGHYDFLSLYIISDYNVLLSCDSSTYLYNSKEREALRSSQYHSMPFFSNDDIKQSTSFSWDKSKSGFLKNIDQNFIHSFYQHDNGLITRKVFNESDYLIIMDYVEDNYDFSSQIMFLNESDDIKFFSYSLDNGLIEVDPEVSKIPFSKKYGSFEENQSFSYKIRATEKGMVLFTVYFYSSIDRYSVLPVLKRLSRES</sequence>
<evidence type="ECO:0000256" key="4">
    <source>
        <dbReference type="ARBA" id="ARBA00023239"/>
    </source>
</evidence>
<dbReference type="KEGG" id="pgb:H744_2c2842"/>